<dbReference type="Gene3D" id="1.25.40.10">
    <property type="entry name" value="Tetratricopeptide repeat domain"/>
    <property type="match status" value="2"/>
</dbReference>
<evidence type="ECO:0000313" key="4">
    <source>
        <dbReference type="Proteomes" id="UP000316213"/>
    </source>
</evidence>
<dbReference type="PROSITE" id="PS50005">
    <property type="entry name" value="TPR"/>
    <property type="match status" value="1"/>
</dbReference>
<evidence type="ECO:0000313" key="3">
    <source>
        <dbReference type="EMBL" id="TWT91866.1"/>
    </source>
</evidence>
<dbReference type="PROSITE" id="PS50293">
    <property type="entry name" value="TPR_REGION"/>
    <property type="match status" value="1"/>
</dbReference>
<dbReference type="Pfam" id="PF13181">
    <property type="entry name" value="TPR_8"/>
    <property type="match status" value="1"/>
</dbReference>
<dbReference type="Proteomes" id="UP000316213">
    <property type="component" value="Unassembled WGS sequence"/>
</dbReference>
<organism evidence="3 4">
    <name type="scientific">Neorhodopirellula pilleata</name>
    <dbReference type="NCBI Taxonomy" id="2714738"/>
    <lineage>
        <taxon>Bacteria</taxon>
        <taxon>Pseudomonadati</taxon>
        <taxon>Planctomycetota</taxon>
        <taxon>Planctomycetia</taxon>
        <taxon>Pirellulales</taxon>
        <taxon>Pirellulaceae</taxon>
        <taxon>Neorhodopirellula</taxon>
    </lineage>
</organism>
<comment type="caution">
    <text evidence="3">The sequence shown here is derived from an EMBL/GenBank/DDBJ whole genome shotgun (WGS) entry which is preliminary data.</text>
</comment>
<dbReference type="InterPro" id="IPR011990">
    <property type="entry name" value="TPR-like_helical_dom_sf"/>
</dbReference>
<keyword evidence="1" id="KW-0802">TPR repeat</keyword>
<dbReference type="SMART" id="SM00028">
    <property type="entry name" value="TPR"/>
    <property type="match status" value="3"/>
</dbReference>
<gene>
    <name evidence="3" type="ORF">Pla100_49040</name>
</gene>
<dbReference type="EMBL" id="SJPM01000013">
    <property type="protein sequence ID" value="TWT91866.1"/>
    <property type="molecule type" value="Genomic_DNA"/>
</dbReference>
<dbReference type="AlphaFoldDB" id="A0A5C5ZXJ8"/>
<dbReference type="SUPFAM" id="SSF48452">
    <property type="entry name" value="TPR-like"/>
    <property type="match status" value="3"/>
</dbReference>
<keyword evidence="4" id="KW-1185">Reference proteome</keyword>
<accession>A0A5C5ZXJ8</accession>
<protein>
    <submittedName>
        <fullName evidence="3">Uncharacterized protein</fullName>
    </submittedName>
</protein>
<feature type="repeat" description="TPR" evidence="1">
    <location>
        <begin position="164"/>
        <end position="197"/>
    </location>
</feature>
<feature type="region of interest" description="Disordered" evidence="2">
    <location>
        <begin position="63"/>
        <end position="111"/>
    </location>
</feature>
<evidence type="ECO:0000256" key="2">
    <source>
        <dbReference type="SAM" id="MobiDB-lite"/>
    </source>
</evidence>
<sequence length="889" mass="99539">MIAAISTTVATFIGFAYLFAVWAGSSEITDEDKLRLAAAQYVAGNVKVAGNLAAQVVLPDDKPIALDTDGQPTGEAEIPDEGADAEPEAIIDEGPGGDDTVAEPAEAADKPDGWLPLQKFLVGAGLFQEAIELELPADRRERLKEAVPYLEKANKLGFPPGRDADGYRMLGIAHQELGDYEKATQYLQEAIQRDLTMRDELKPLLAISSARRPREDLSEAIVAIDEVLAQESLDRQKRTESELLKIQWLIQLKRFDQAERVIENAKTRIQPAVEVQDRWALNAADSLLLAHAHRVVEEVLSGIEPTLGEVLAAGVPTKAHLQVSPSQRTELLDLIKDLTVMQREAAPKLAAQSRITAGQALLLAGETSLALAEFTQVRQQRPFSEEGLEGGLSEMELLAEDSLGEDVLQTSRYLVREISQSRHLNFTNKRESDFQSRIKNVLARLRGAGEYQSTVEIADAVTSLFGVDAASTEKAIAYRDWGDATLKDGRGPGGETSREAFEVARSKYREAGDAFSIAANEEFNTENYVKTLWSAIDAYQRGRHFSKSIVLLEKYLRYEDRMRQPQGLVAHGRALLAEGQPVAAMKSLQTCIVEFERDPMRYEARLLAAQAAADTKDNEQAKTLLLENLSDGKLTPQSPIWRDSLHTLGELLYAESDMAIMQTDELKLAERIDSMRVIEPKLTEALRRLNEAVERYWPSPRAQTNRYLFARGQLLAARLPEAEMQVDSLLDSAKRDFRQKSNRYRQAALDQFTALIRFLDSEERDGDLSEKQQSILRNSLLGQADTLKTMQRYVEAADAYRDMSLRYINEPPALEALLGQARMARLLGRDREADLLLAQAEDVLERIPETWDNRFEEMTRFDRDGWKRYLVWVNKRNDQVRGDKVNGSI</sequence>
<name>A0A5C5ZXJ8_9BACT</name>
<reference evidence="3 4" key="1">
    <citation type="submission" date="2019-02" db="EMBL/GenBank/DDBJ databases">
        <title>Deep-cultivation of Planctomycetes and their phenomic and genomic characterization uncovers novel biology.</title>
        <authorList>
            <person name="Wiegand S."/>
            <person name="Jogler M."/>
            <person name="Boedeker C."/>
            <person name="Pinto D."/>
            <person name="Vollmers J."/>
            <person name="Rivas-Marin E."/>
            <person name="Kohn T."/>
            <person name="Peeters S.H."/>
            <person name="Heuer A."/>
            <person name="Rast P."/>
            <person name="Oberbeckmann S."/>
            <person name="Bunk B."/>
            <person name="Jeske O."/>
            <person name="Meyerdierks A."/>
            <person name="Storesund J.E."/>
            <person name="Kallscheuer N."/>
            <person name="Luecker S."/>
            <person name="Lage O.M."/>
            <person name="Pohl T."/>
            <person name="Merkel B.J."/>
            <person name="Hornburger P."/>
            <person name="Mueller R.-W."/>
            <person name="Bruemmer F."/>
            <person name="Labrenz M."/>
            <person name="Spormann A.M."/>
            <person name="Op Den Camp H."/>
            <person name="Overmann J."/>
            <person name="Amann R."/>
            <person name="Jetten M.S.M."/>
            <person name="Mascher T."/>
            <person name="Medema M.H."/>
            <person name="Devos D.P."/>
            <person name="Kaster A.-K."/>
            <person name="Ovreas L."/>
            <person name="Rohde M."/>
            <person name="Galperin M.Y."/>
            <person name="Jogler C."/>
        </authorList>
    </citation>
    <scope>NUCLEOTIDE SEQUENCE [LARGE SCALE GENOMIC DNA]</scope>
    <source>
        <strain evidence="3 4">Pla100</strain>
    </source>
</reference>
<feature type="compositionally biased region" description="Acidic residues" evidence="2">
    <location>
        <begin position="77"/>
        <end position="91"/>
    </location>
</feature>
<proteinExistence type="predicted"/>
<evidence type="ECO:0000256" key="1">
    <source>
        <dbReference type="PROSITE-ProRule" id="PRU00339"/>
    </source>
</evidence>
<dbReference type="InterPro" id="IPR019734">
    <property type="entry name" value="TPR_rpt"/>
</dbReference>